<dbReference type="Pfam" id="PF02129">
    <property type="entry name" value="Peptidase_S15"/>
    <property type="match status" value="1"/>
</dbReference>
<dbReference type="InterPro" id="IPR050585">
    <property type="entry name" value="Xaa-Pro_dipeptidyl-ppase/CocE"/>
</dbReference>
<gene>
    <name evidence="3" type="ORF">G3I70_36240</name>
</gene>
<reference evidence="3 4" key="1">
    <citation type="submission" date="2020-01" db="EMBL/GenBank/DDBJ databases">
        <title>Insect and environment-associated Actinomycetes.</title>
        <authorList>
            <person name="Currrie C."/>
            <person name="Chevrette M."/>
            <person name="Carlson C."/>
            <person name="Stubbendieck R."/>
            <person name="Wendt-Pienkowski E."/>
        </authorList>
    </citation>
    <scope>NUCLEOTIDE SEQUENCE [LARGE SCALE GENOMIC DNA]</scope>
    <source>
        <strain evidence="3 4">SID10258</strain>
    </source>
</reference>
<evidence type="ECO:0000313" key="4">
    <source>
        <dbReference type="Proteomes" id="UP000475532"/>
    </source>
</evidence>
<keyword evidence="1 3" id="KW-0378">Hydrolase</keyword>
<feature type="domain" description="Xaa-Pro dipeptidyl-peptidase C-terminal" evidence="2">
    <location>
        <begin position="310"/>
        <end position="541"/>
    </location>
</feature>
<dbReference type="InterPro" id="IPR029058">
    <property type="entry name" value="AB_hydrolase_fold"/>
</dbReference>
<accession>A0A6L9QQY0</accession>
<evidence type="ECO:0000313" key="3">
    <source>
        <dbReference type="EMBL" id="NEA27910.1"/>
    </source>
</evidence>
<dbReference type="Proteomes" id="UP000475532">
    <property type="component" value="Unassembled WGS sequence"/>
</dbReference>
<dbReference type="Gene3D" id="1.10.3020.10">
    <property type="entry name" value="alpha-amino acid ester hydrolase ( Helical cap domain)"/>
    <property type="match status" value="1"/>
</dbReference>
<dbReference type="Gene3D" id="3.40.50.1820">
    <property type="entry name" value="alpha/beta hydrolase"/>
    <property type="match status" value="1"/>
</dbReference>
<dbReference type="EMBL" id="JAAGLI010000973">
    <property type="protein sequence ID" value="NEA27910.1"/>
    <property type="molecule type" value="Genomic_DNA"/>
</dbReference>
<dbReference type="PANTHER" id="PTHR43056">
    <property type="entry name" value="PEPTIDASE S9 PROLYL OLIGOPEPTIDASE"/>
    <property type="match status" value="1"/>
</dbReference>
<dbReference type="Pfam" id="PF08530">
    <property type="entry name" value="PepX_C"/>
    <property type="match status" value="1"/>
</dbReference>
<comment type="caution">
    <text evidence="3">The sequence shown here is derived from an EMBL/GenBank/DDBJ whole genome shotgun (WGS) entry which is preliminary data.</text>
</comment>
<dbReference type="InterPro" id="IPR013736">
    <property type="entry name" value="Xaa-Pro_dipept_C"/>
</dbReference>
<dbReference type="SMART" id="SM00939">
    <property type="entry name" value="PepX_C"/>
    <property type="match status" value="1"/>
</dbReference>
<dbReference type="RefSeq" id="WP_163062456.1">
    <property type="nucleotide sequence ID" value="NZ_JAAGLI010000973.1"/>
</dbReference>
<dbReference type="SUPFAM" id="SSF53474">
    <property type="entry name" value="alpha/beta-Hydrolases"/>
    <property type="match status" value="1"/>
</dbReference>
<dbReference type="GO" id="GO:0008239">
    <property type="term" value="F:dipeptidyl-peptidase activity"/>
    <property type="evidence" value="ECO:0007669"/>
    <property type="project" value="InterPro"/>
</dbReference>
<organism evidence="3 4">
    <name type="scientific">Actinomadura bangladeshensis</name>
    <dbReference type="NCBI Taxonomy" id="453573"/>
    <lineage>
        <taxon>Bacteria</taxon>
        <taxon>Bacillati</taxon>
        <taxon>Actinomycetota</taxon>
        <taxon>Actinomycetes</taxon>
        <taxon>Streptosporangiales</taxon>
        <taxon>Thermomonosporaceae</taxon>
        <taxon>Actinomadura</taxon>
    </lineage>
</organism>
<dbReference type="InterPro" id="IPR000383">
    <property type="entry name" value="Xaa-Pro-like_dom"/>
</dbReference>
<dbReference type="PANTHER" id="PTHR43056:SF10">
    <property type="entry name" value="COCE_NOND FAMILY, PUTATIVE (AFU_ORTHOLOGUE AFUA_7G00600)-RELATED"/>
    <property type="match status" value="1"/>
</dbReference>
<evidence type="ECO:0000256" key="1">
    <source>
        <dbReference type="ARBA" id="ARBA00022801"/>
    </source>
</evidence>
<dbReference type="InterPro" id="IPR008979">
    <property type="entry name" value="Galactose-bd-like_sf"/>
</dbReference>
<dbReference type="AlphaFoldDB" id="A0A6L9QQY0"/>
<dbReference type="SUPFAM" id="SSF49785">
    <property type="entry name" value="Galactose-binding domain-like"/>
    <property type="match status" value="1"/>
</dbReference>
<dbReference type="NCBIfam" id="TIGR00976">
    <property type="entry name" value="CocE_NonD"/>
    <property type="match status" value="1"/>
</dbReference>
<evidence type="ECO:0000259" key="2">
    <source>
        <dbReference type="SMART" id="SM00939"/>
    </source>
</evidence>
<sequence>MADLLGRITDLTDLADRLVDRIFGLPEVSSPDIGIRRDIRVPMPDGVALIADLYRPRGVGPMPAVLIRTPYGKRQPIMRLFAGVLARRGFQVVIQNVRGVLGSGGEFHAFHNEKEDGLATLKWLRDQPWCDGKVAMVGASYLGFTEWALAPYADPPLEAMGLGITASEFVSSFYPGGALALHNTLVWSSLMGTQGERKRPFHNRRVRQAMRYLPLGEADTAAIGRPESFLREVTAHAEPGDGFWDDIDHSAAVPGTTTPTTMVTGWWDLFLRGQLRDFVALHAAGRQVRITIGPWGHDTKALRAMVSDQVSWLNAHLNGDKAQLRQAPVRLHLQKADRWMEFDQWPPPETKPTPLYLGRSLLWDGPPNAEPATFTYDPLDPTPTVGGPLLSPGKGKQRDNTPIERRGDVVVLTGAPLDGDLDLIGPVSATIHVRTSTGHGDLFIRLCDVDRDGVSRNVTDGMLRLRPESISADGLVRAEIEMHPTAYRFLRGHRLRVMLAGGAFPRFARNHGTGEPAGQAVASRRTSFEILRDEDHPSAIHLPVWDG</sequence>
<protein>
    <submittedName>
        <fullName evidence="3">CocE/NonD family hydrolase</fullName>
    </submittedName>
</protein>
<proteinExistence type="predicted"/>
<dbReference type="InterPro" id="IPR005674">
    <property type="entry name" value="CocE/Ser_esterase"/>
</dbReference>
<dbReference type="Gene3D" id="2.60.120.260">
    <property type="entry name" value="Galactose-binding domain-like"/>
    <property type="match status" value="1"/>
</dbReference>
<name>A0A6L9QQY0_9ACTN</name>